<accession>A0A835QZX2</accession>
<dbReference type="InterPro" id="IPR010433">
    <property type="entry name" value="EIF-4B_pln"/>
</dbReference>
<dbReference type="AlphaFoldDB" id="A0A835QZX2"/>
<proteinExistence type="predicted"/>
<gene>
    <name evidence="2" type="ORF">HPP92_011876</name>
</gene>
<dbReference type="Proteomes" id="UP000636800">
    <property type="component" value="Chromosome 5"/>
</dbReference>
<evidence type="ECO:0000256" key="1">
    <source>
        <dbReference type="SAM" id="MobiDB-lite"/>
    </source>
</evidence>
<dbReference type="OrthoDB" id="6349953at2759"/>
<comment type="caution">
    <text evidence="2">The sequence shown here is derived from an EMBL/GenBank/DDBJ whole genome shotgun (WGS) entry which is preliminary data.</text>
</comment>
<evidence type="ECO:0000313" key="2">
    <source>
        <dbReference type="EMBL" id="KAG0481018.1"/>
    </source>
</evidence>
<reference evidence="2 3" key="1">
    <citation type="journal article" date="2020" name="Nat. Food">
        <title>A phased Vanilla planifolia genome enables genetic improvement of flavour and production.</title>
        <authorList>
            <person name="Hasing T."/>
            <person name="Tang H."/>
            <person name="Brym M."/>
            <person name="Khazi F."/>
            <person name="Huang T."/>
            <person name="Chambers A.H."/>
        </authorList>
    </citation>
    <scope>NUCLEOTIDE SEQUENCE [LARGE SCALE GENOMIC DNA]</scope>
    <source>
        <tissue evidence="2">Leaf</tissue>
    </source>
</reference>
<dbReference type="Pfam" id="PF06273">
    <property type="entry name" value="eIF-4B"/>
    <property type="match status" value="1"/>
</dbReference>
<dbReference type="GO" id="GO:0003743">
    <property type="term" value="F:translation initiation factor activity"/>
    <property type="evidence" value="ECO:0007669"/>
    <property type="project" value="InterPro"/>
</dbReference>
<sequence>MEAKAGKRSPFSKFSWADEVEKEEKQETRDTVRDLLPRENLNWQLNPFGDARPREVVLEERAINWKTNDRELGQQSNLRRSIKSKENIPLVPSSTKRTEQKWAARKNHIMKNTSPLVPVIKHLPKNIVALSDIGCENLGYKRCPANCKITANFPLQVRHGFHSPYMVFIPSSKMNKVGEMKMSPHIEMTINGKDVGCTNAVKRGSSVRRKTFKQAKGFNSAKQELDCPWKGLLLEDDDKGGDLSNFWRFHTNTKVITRNMIQGGSNESFRRQAVVQ</sequence>
<keyword evidence="3" id="KW-1185">Reference proteome</keyword>
<dbReference type="EMBL" id="JADCNL010000005">
    <property type="protein sequence ID" value="KAG0481018.1"/>
    <property type="molecule type" value="Genomic_DNA"/>
</dbReference>
<feature type="compositionally biased region" description="Basic and acidic residues" evidence="1">
    <location>
        <begin position="22"/>
        <end position="31"/>
    </location>
</feature>
<organism evidence="2 3">
    <name type="scientific">Vanilla planifolia</name>
    <name type="common">Vanilla</name>
    <dbReference type="NCBI Taxonomy" id="51239"/>
    <lineage>
        <taxon>Eukaryota</taxon>
        <taxon>Viridiplantae</taxon>
        <taxon>Streptophyta</taxon>
        <taxon>Embryophyta</taxon>
        <taxon>Tracheophyta</taxon>
        <taxon>Spermatophyta</taxon>
        <taxon>Magnoliopsida</taxon>
        <taxon>Liliopsida</taxon>
        <taxon>Asparagales</taxon>
        <taxon>Orchidaceae</taxon>
        <taxon>Vanilloideae</taxon>
        <taxon>Vanilleae</taxon>
        <taxon>Vanilla</taxon>
    </lineage>
</organism>
<feature type="region of interest" description="Disordered" evidence="1">
    <location>
        <begin position="1"/>
        <end position="31"/>
    </location>
</feature>
<evidence type="ECO:0000313" key="3">
    <source>
        <dbReference type="Proteomes" id="UP000636800"/>
    </source>
</evidence>
<name>A0A835QZX2_VANPL</name>
<protein>
    <submittedName>
        <fullName evidence="2">Uncharacterized protein</fullName>
    </submittedName>
</protein>